<keyword evidence="2" id="KW-1185">Reference proteome</keyword>
<dbReference type="EMBL" id="PQFF01000415">
    <property type="protein sequence ID" value="RHZ51617.1"/>
    <property type="molecule type" value="Genomic_DNA"/>
</dbReference>
<dbReference type="Proteomes" id="UP000266861">
    <property type="component" value="Unassembled WGS sequence"/>
</dbReference>
<dbReference type="OrthoDB" id="2444598at2759"/>
<evidence type="ECO:0008006" key="3">
    <source>
        <dbReference type="Google" id="ProtNLM"/>
    </source>
</evidence>
<reference evidence="1 2" key="1">
    <citation type="submission" date="2018-08" db="EMBL/GenBank/DDBJ databases">
        <title>Genome and evolution of the arbuscular mycorrhizal fungus Diversispora epigaea (formerly Glomus versiforme) and its bacterial endosymbionts.</title>
        <authorList>
            <person name="Sun X."/>
            <person name="Fei Z."/>
            <person name="Harrison M."/>
        </authorList>
    </citation>
    <scope>NUCLEOTIDE SEQUENCE [LARGE SCALE GENOMIC DNA]</scope>
    <source>
        <strain evidence="1 2">IT104</strain>
    </source>
</reference>
<dbReference type="AlphaFoldDB" id="A0A397GM87"/>
<evidence type="ECO:0000313" key="2">
    <source>
        <dbReference type="Proteomes" id="UP000266861"/>
    </source>
</evidence>
<evidence type="ECO:0000313" key="1">
    <source>
        <dbReference type="EMBL" id="RHZ51617.1"/>
    </source>
</evidence>
<name>A0A397GM87_9GLOM</name>
<protein>
    <recommendedName>
        <fullName evidence="3">Protein kinase domain-containing protein</fullName>
    </recommendedName>
</protein>
<gene>
    <name evidence="1" type="ORF">Glove_476g2</name>
</gene>
<accession>A0A397GM87</accession>
<proteinExistence type="predicted"/>
<organism evidence="1 2">
    <name type="scientific">Diversispora epigaea</name>
    <dbReference type="NCBI Taxonomy" id="1348612"/>
    <lineage>
        <taxon>Eukaryota</taxon>
        <taxon>Fungi</taxon>
        <taxon>Fungi incertae sedis</taxon>
        <taxon>Mucoromycota</taxon>
        <taxon>Glomeromycotina</taxon>
        <taxon>Glomeromycetes</taxon>
        <taxon>Diversisporales</taxon>
        <taxon>Diversisporaceae</taxon>
        <taxon>Diversispora</taxon>
    </lineage>
</organism>
<comment type="caution">
    <text evidence="1">The sequence shown here is derived from an EMBL/GenBank/DDBJ whole genome shotgun (WGS) entry which is preliminary data.</text>
</comment>
<sequence>MIRRIIQGSQINKIHNLQWIPYDNFKEIKHIADGGHGSNGMKVVLKEIKDSRFNIDEFLKVVKTVNDDLDFIDTGEMSS</sequence>